<evidence type="ECO:0000313" key="2">
    <source>
        <dbReference type="Proteomes" id="UP001141552"/>
    </source>
</evidence>
<sequence length="94" mass="10192">MRMGPSFVSIQATSSADKSDAISVAGSSRKVLMHVDGWIGSLLSLWNWKLMLSLGCATTQFYNFMTSVEVVRVEFSPFICSNGATLAVHVTNSN</sequence>
<name>A0A9Q0JCJ8_9ROSI</name>
<organism evidence="1 2">
    <name type="scientific">Turnera subulata</name>
    <dbReference type="NCBI Taxonomy" id="218843"/>
    <lineage>
        <taxon>Eukaryota</taxon>
        <taxon>Viridiplantae</taxon>
        <taxon>Streptophyta</taxon>
        <taxon>Embryophyta</taxon>
        <taxon>Tracheophyta</taxon>
        <taxon>Spermatophyta</taxon>
        <taxon>Magnoliopsida</taxon>
        <taxon>eudicotyledons</taxon>
        <taxon>Gunneridae</taxon>
        <taxon>Pentapetalae</taxon>
        <taxon>rosids</taxon>
        <taxon>fabids</taxon>
        <taxon>Malpighiales</taxon>
        <taxon>Passifloraceae</taxon>
        <taxon>Turnera</taxon>
    </lineage>
</organism>
<dbReference type="EMBL" id="JAKUCV010004087">
    <property type="protein sequence ID" value="KAJ4836533.1"/>
    <property type="molecule type" value="Genomic_DNA"/>
</dbReference>
<comment type="caution">
    <text evidence="1">The sequence shown here is derived from an EMBL/GenBank/DDBJ whole genome shotgun (WGS) entry which is preliminary data.</text>
</comment>
<protein>
    <submittedName>
        <fullName evidence="1">Uncharacterized protein</fullName>
    </submittedName>
</protein>
<reference evidence="1" key="1">
    <citation type="submission" date="2022-02" db="EMBL/GenBank/DDBJ databases">
        <authorList>
            <person name="Henning P.M."/>
            <person name="McCubbin A.G."/>
            <person name="Shore J.S."/>
        </authorList>
    </citation>
    <scope>NUCLEOTIDE SEQUENCE</scope>
    <source>
        <strain evidence="1">F60SS</strain>
        <tissue evidence="1">Leaves</tissue>
    </source>
</reference>
<reference evidence="1" key="2">
    <citation type="journal article" date="2023" name="Plants (Basel)">
        <title>Annotation of the Turnera subulata (Passifloraceae) Draft Genome Reveals the S-Locus Evolved after the Divergence of Turneroideae from Passifloroideae in a Stepwise Manner.</title>
        <authorList>
            <person name="Henning P.M."/>
            <person name="Roalson E.H."/>
            <person name="Mir W."/>
            <person name="McCubbin A.G."/>
            <person name="Shore J.S."/>
        </authorList>
    </citation>
    <scope>NUCLEOTIDE SEQUENCE</scope>
    <source>
        <strain evidence="1">F60SS</strain>
    </source>
</reference>
<accession>A0A9Q0JCJ8</accession>
<gene>
    <name evidence="1" type="ORF">Tsubulata_036958</name>
</gene>
<dbReference type="Proteomes" id="UP001141552">
    <property type="component" value="Unassembled WGS sequence"/>
</dbReference>
<keyword evidence="2" id="KW-1185">Reference proteome</keyword>
<evidence type="ECO:0000313" key="1">
    <source>
        <dbReference type="EMBL" id="KAJ4836533.1"/>
    </source>
</evidence>
<proteinExistence type="predicted"/>
<dbReference type="AlphaFoldDB" id="A0A9Q0JCJ8"/>